<dbReference type="Proteomes" id="UP000887566">
    <property type="component" value="Unplaced"/>
</dbReference>
<evidence type="ECO:0000256" key="4">
    <source>
        <dbReference type="ARBA" id="ARBA00022842"/>
    </source>
</evidence>
<feature type="binding site" evidence="9">
    <location>
        <position position="334"/>
    </location>
    <ligand>
        <name>GTP</name>
        <dbReference type="ChEBI" id="CHEBI:37565"/>
    </ligand>
</feature>
<feature type="binding site" evidence="9">
    <location>
        <begin position="278"/>
        <end position="281"/>
    </location>
    <ligand>
        <name>GTP</name>
        <dbReference type="ChEBI" id="CHEBI:37565"/>
    </ligand>
</feature>
<dbReference type="InterPro" id="IPR001408">
    <property type="entry name" value="Gprotein_alpha_I"/>
</dbReference>
<feature type="binding site" evidence="9">
    <location>
        <begin position="184"/>
        <end position="190"/>
    </location>
    <ligand>
        <name>GTP</name>
        <dbReference type="ChEBI" id="CHEBI:37565"/>
    </ligand>
</feature>
<feature type="binding site" evidence="10">
    <location>
        <position position="53"/>
    </location>
    <ligand>
        <name>Mg(2+)</name>
        <dbReference type="ChEBI" id="CHEBI:18420"/>
    </ligand>
</feature>
<keyword evidence="11" id="KW-1185">Reference proteome</keyword>
<evidence type="ECO:0000256" key="6">
    <source>
        <dbReference type="ARBA" id="ARBA00023139"/>
    </source>
</evidence>
<dbReference type="Gene3D" id="1.10.400.10">
    <property type="entry name" value="GI Alpha 1, domain 2-like"/>
    <property type="match status" value="2"/>
</dbReference>
<evidence type="ECO:0000313" key="11">
    <source>
        <dbReference type="Proteomes" id="UP000887566"/>
    </source>
</evidence>
<keyword evidence="1" id="KW-0519">Myristate</keyword>
<dbReference type="PROSITE" id="PS51882">
    <property type="entry name" value="G_ALPHA"/>
    <property type="match status" value="2"/>
</dbReference>
<organism evidence="11 12">
    <name type="scientific">Plectus sambesii</name>
    <dbReference type="NCBI Taxonomy" id="2011161"/>
    <lineage>
        <taxon>Eukaryota</taxon>
        <taxon>Metazoa</taxon>
        <taxon>Ecdysozoa</taxon>
        <taxon>Nematoda</taxon>
        <taxon>Chromadorea</taxon>
        <taxon>Plectida</taxon>
        <taxon>Plectina</taxon>
        <taxon>Plectoidea</taxon>
        <taxon>Plectidae</taxon>
        <taxon>Plectus</taxon>
    </lineage>
</organism>
<dbReference type="GO" id="GO:0005525">
    <property type="term" value="F:GTP binding"/>
    <property type="evidence" value="ECO:0007669"/>
    <property type="project" value="UniProtKB-KW"/>
</dbReference>
<dbReference type="Pfam" id="PF00503">
    <property type="entry name" value="G-alpha"/>
    <property type="match status" value="2"/>
</dbReference>
<dbReference type="FunFam" id="3.40.50.300:FF:000563">
    <property type="entry name" value="Guanine nucleotide-binding protein alpha subunit"/>
    <property type="match status" value="1"/>
</dbReference>
<keyword evidence="2 10" id="KW-0479">Metal-binding</keyword>
<dbReference type="GO" id="GO:0005737">
    <property type="term" value="C:cytoplasm"/>
    <property type="evidence" value="ECO:0007669"/>
    <property type="project" value="TreeGrafter"/>
</dbReference>
<keyword evidence="8" id="KW-0449">Lipoprotein</keyword>
<dbReference type="InterPro" id="IPR011025">
    <property type="entry name" value="GproteinA_insert"/>
</dbReference>
<dbReference type="GO" id="GO:0001664">
    <property type="term" value="F:G protein-coupled receptor binding"/>
    <property type="evidence" value="ECO:0007669"/>
    <property type="project" value="TreeGrafter"/>
</dbReference>
<dbReference type="GO" id="GO:0003924">
    <property type="term" value="F:GTPase activity"/>
    <property type="evidence" value="ECO:0007669"/>
    <property type="project" value="InterPro"/>
</dbReference>
<dbReference type="SUPFAM" id="SSF52540">
    <property type="entry name" value="P-loop containing nucleoside triphosphate hydrolases"/>
    <property type="match status" value="2"/>
</dbReference>
<dbReference type="PRINTS" id="PR00441">
    <property type="entry name" value="GPROTEINAI"/>
</dbReference>
<dbReference type="CDD" id="cd00066">
    <property type="entry name" value="G-alpha"/>
    <property type="match status" value="2"/>
</dbReference>
<feature type="binding site" evidence="10">
    <location>
        <position position="190"/>
    </location>
    <ligand>
        <name>Mg(2+)</name>
        <dbReference type="ChEBI" id="CHEBI:18420"/>
    </ligand>
</feature>
<protein>
    <submittedName>
        <fullName evidence="12">Uncharacterized protein</fullName>
    </submittedName>
</protein>
<dbReference type="FunFam" id="3.40.50.300:FF:002307">
    <property type="entry name" value="Guanine nucleotide-binding protein G(k) subunit alpha"/>
    <property type="match status" value="1"/>
</dbReference>
<evidence type="ECO:0000256" key="5">
    <source>
        <dbReference type="ARBA" id="ARBA00023134"/>
    </source>
</evidence>
<proteinExistence type="predicted"/>
<evidence type="ECO:0000256" key="10">
    <source>
        <dbReference type="PIRSR" id="PIRSR601019-2"/>
    </source>
</evidence>
<dbReference type="AlphaFoldDB" id="A0A914XHV7"/>
<dbReference type="GO" id="GO:0007188">
    <property type="term" value="P:adenylate cyclase-modulating G protein-coupled receptor signaling pathway"/>
    <property type="evidence" value="ECO:0007669"/>
    <property type="project" value="InterPro"/>
</dbReference>
<keyword evidence="3 9" id="KW-0547">Nucleotide-binding</keyword>
<keyword evidence="4 10" id="KW-0460">Magnesium</keyword>
<dbReference type="Gene3D" id="3.40.50.300">
    <property type="entry name" value="P-loop containing nucleotide triphosphate hydrolases"/>
    <property type="match status" value="2"/>
</dbReference>
<evidence type="ECO:0000256" key="8">
    <source>
        <dbReference type="ARBA" id="ARBA00023288"/>
    </source>
</evidence>
<dbReference type="InterPro" id="IPR001019">
    <property type="entry name" value="Gprotein_alpha_su"/>
</dbReference>
<evidence type="ECO:0000313" key="12">
    <source>
        <dbReference type="WBParaSite" id="PSAMB.scaffold823size40817.g9021.t1"/>
    </source>
</evidence>
<name>A0A914XHV7_9BILA</name>
<evidence type="ECO:0000256" key="1">
    <source>
        <dbReference type="ARBA" id="ARBA00022707"/>
    </source>
</evidence>
<dbReference type="WBParaSite" id="PSAMB.scaffold823size40817.g9021.t1">
    <property type="protein sequence ID" value="PSAMB.scaffold823size40817.g9021.t1"/>
    <property type="gene ID" value="PSAMB.scaffold823size40817.g9021"/>
</dbReference>
<accession>A0A914XHV7</accession>
<dbReference type="GO" id="GO:0005834">
    <property type="term" value="C:heterotrimeric G-protein complex"/>
    <property type="evidence" value="ECO:0007669"/>
    <property type="project" value="TreeGrafter"/>
</dbReference>
<dbReference type="PANTHER" id="PTHR10218:SF362">
    <property type="entry name" value="G PROTEIN ALPHA O SUBUNIT"/>
    <property type="match status" value="1"/>
</dbReference>
<dbReference type="PANTHER" id="PTHR10218">
    <property type="entry name" value="GTP-BINDING PROTEIN ALPHA SUBUNIT"/>
    <property type="match status" value="1"/>
</dbReference>
<sequence length="672" mass="76872">MGSCGSQPEMVVVADPDQKRENKRIDDGIAKERDQLRKVIKLLLLGPGESGKSTILKQMRILHQNGFSETEMLQRKAAIYSNTIQAMAAILTGMKSVGLMLEKSEHEKDAHLILYEVEIQAESEPFSQKVFSALKRLWNDTGVQEAFVRHGEFQMQLNDSAKYFLDALDRINGDNFVPTVQDVLMSRVPTLGVHEIHFNLKGLNFRVFDVGGQKTERRKWVHCFDDVNAVIFIMAISEYDQKLREDGETNRMHDSIQLFNQICNSEWFSHTSMIVFLNKKDLFAEKITKISLKVCFIEYKGANTFEEASKYIQDQLEAQNDTPEKTIYMHLTCATDTNQVQIVIDSVIDTIIAQNLKGPGESGKSTILKQMRILHAEGFSVEEMRVRTGIVYCNCVQAMINMLTAMEGMGMQLSVVEREKDARTLFDWFEIGMSSEPFSDAVYQSLKALWKDPGVQSCFRLRETFQLFDSAEYFLDNLDRISKKDYFPTIEDILKSRAPTVGVAEMHFSSQGVKFRVFDVGGQRSQRKKWIYCFDDCTSLIFVTALNEYDQVLREDNKTNRMRESLILFGQLISTVYFKNTSIILFLNKKDLFAEKLQRTSIGVTFADFKGSNDYDESLKYVMMRFKSKNKTKNRPIYGHETCAVDTDQVEKVLKSTIDTVIRNNLSGAGAI</sequence>
<keyword evidence="7" id="KW-0807">Transducer</keyword>
<feature type="binding site" evidence="9">
    <location>
        <begin position="159"/>
        <end position="160"/>
    </location>
    <ligand>
        <name>GTP</name>
        <dbReference type="ChEBI" id="CHEBI:37565"/>
    </ligand>
</feature>
<dbReference type="SUPFAM" id="SSF47895">
    <property type="entry name" value="Transducin (alpha subunit), insertion domain"/>
    <property type="match status" value="2"/>
</dbReference>
<reference evidence="12" key="1">
    <citation type="submission" date="2022-11" db="UniProtKB">
        <authorList>
            <consortium name="WormBaseParasite"/>
        </authorList>
    </citation>
    <scope>IDENTIFICATION</scope>
</reference>
<dbReference type="PRINTS" id="PR00318">
    <property type="entry name" value="GPROTEINA"/>
</dbReference>
<keyword evidence="5 9" id="KW-0342">GTP-binding</keyword>
<evidence type="ECO:0000256" key="7">
    <source>
        <dbReference type="ARBA" id="ARBA00023224"/>
    </source>
</evidence>
<dbReference type="SMART" id="SM00275">
    <property type="entry name" value="G_alpha"/>
    <property type="match status" value="2"/>
</dbReference>
<evidence type="ECO:0000256" key="3">
    <source>
        <dbReference type="ARBA" id="ARBA00022741"/>
    </source>
</evidence>
<feature type="binding site" evidence="9">
    <location>
        <begin position="49"/>
        <end position="54"/>
    </location>
    <ligand>
        <name>GTP</name>
        <dbReference type="ChEBI" id="CHEBI:37565"/>
    </ligand>
</feature>
<keyword evidence="6" id="KW-0564">Palmitate</keyword>
<feature type="binding site" evidence="9">
    <location>
        <begin position="209"/>
        <end position="213"/>
    </location>
    <ligand>
        <name>GTP</name>
        <dbReference type="ChEBI" id="CHEBI:37565"/>
    </ligand>
</feature>
<evidence type="ECO:0000256" key="2">
    <source>
        <dbReference type="ARBA" id="ARBA00022723"/>
    </source>
</evidence>
<dbReference type="GO" id="GO:0046872">
    <property type="term" value="F:metal ion binding"/>
    <property type="evidence" value="ECO:0007669"/>
    <property type="project" value="UniProtKB-KW"/>
</dbReference>
<dbReference type="InterPro" id="IPR027417">
    <property type="entry name" value="P-loop_NTPase"/>
</dbReference>
<dbReference type="GO" id="GO:0031683">
    <property type="term" value="F:G-protein beta/gamma-subunit complex binding"/>
    <property type="evidence" value="ECO:0007669"/>
    <property type="project" value="InterPro"/>
</dbReference>
<evidence type="ECO:0000256" key="9">
    <source>
        <dbReference type="PIRSR" id="PIRSR601019-1"/>
    </source>
</evidence>